<evidence type="ECO:0000259" key="1">
    <source>
        <dbReference type="Pfam" id="PF13542"/>
    </source>
</evidence>
<feature type="non-terminal residue" evidence="3">
    <location>
        <position position="203"/>
    </location>
</feature>
<accession>A0A0M2PU37</accession>
<sequence>MAFHLDNLLNIPGVTVETCAYQNNEVYLTLRLLTEESSCPHCGTQTADIHQNRPILMRDLPVFGQPVYLRTPRRQFYCSDCQRYFTEDLHFADWERRYTRRYEEYIYKRVQSSNITQVGREENLSFTQIQGIFNHQRDQKKTETWGNVKRLSIDEISQRKGHKDFVTVVADIDQGKLIEMINSHKQEDIIETLMQQPVEVREQ</sequence>
<dbReference type="InterPro" id="IPR029261">
    <property type="entry name" value="Transposase_Znf"/>
</dbReference>
<evidence type="ECO:0000313" key="3">
    <source>
        <dbReference type="EMBL" id="KKI99634.1"/>
    </source>
</evidence>
<dbReference type="Proteomes" id="UP000034681">
    <property type="component" value="Unassembled WGS sequence"/>
</dbReference>
<organism evidence="3 4">
    <name type="scientific">Prochlorothrix hollandica PCC 9006 = CALU 1027</name>
    <dbReference type="NCBI Taxonomy" id="317619"/>
    <lineage>
        <taxon>Bacteria</taxon>
        <taxon>Bacillati</taxon>
        <taxon>Cyanobacteriota</taxon>
        <taxon>Cyanophyceae</taxon>
        <taxon>Prochlorotrichales</taxon>
        <taxon>Prochlorotrichaceae</taxon>
        <taxon>Prochlorothrix</taxon>
    </lineage>
</organism>
<dbReference type="Pfam" id="PF13542">
    <property type="entry name" value="HTH_Tnp_ISL3"/>
    <property type="match status" value="1"/>
</dbReference>
<dbReference type="PANTHER" id="PTHR33498:SF1">
    <property type="entry name" value="TRANSPOSASE FOR INSERTION SEQUENCE ELEMENT IS1557"/>
    <property type="match status" value="1"/>
</dbReference>
<gene>
    <name evidence="3" type="ORF">PROH_06985</name>
</gene>
<reference evidence="3" key="1">
    <citation type="submission" date="2012-04" db="EMBL/GenBank/DDBJ databases">
        <authorList>
            <person name="Borisov I.G."/>
            <person name="Ivanikova N.V."/>
            <person name="Pinevich A.V."/>
        </authorList>
    </citation>
    <scope>NUCLEOTIDE SEQUENCE [LARGE SCALE GENOMIC DNA]</scope>
    <source>
        <strain evidence="3">CALU 1027</strain>
    </source>
</reference>
<protein>
    <recommendedName>
        <fullName evidence="5">Transposase</fullName>
    </recommendedName>
</protein>
<dbReference type="STRING" id="317619.GCA_000332315_01053"/>
<evidence type="ECO:0008006" key="5">
    <source>
        <dbReference type="Google" id="ProtNLM"/>
    </source>
</evidence>
<dbReference type="PANTHER" id="PTHR33498">
    <property type="entry name" value="TRANSPOSASE FOR INSERTION SEQUENCE ELEMENT IS1557"/>
    <property type="match status" value="1"/>
</dbReference>
<evidence type="ECO:0000259" key="2">
    <source>
        <dbReference type="Pfam" id="PF14690"/>
    </source>
</evidence>
<proteinExistence type="predicted"/>
<dbReference type="InterPro" id="IPR032877">
    <property type="entry name" value="Transposase_HTH"/>
</dbReference>
<comment type="caution">
    <text evidence="3">The sequence shown here is derived from an EMBL/GenBank/DDBJ whole genome shotgun (WGS) entry which is preliminary data.</text>
</comment>
<evidence type="ECO:0000313" key="4">
    <source>
        <dbReference type="Proteomes" id="UP000034681"/>
    </source>
</evidence>
<feature type="domain" description="Transposase IS204/IS1001/IS1096/IS1165 zinc-finger" evidence="2">
    <location>
        <begin position="37"/>
        <end position="81"/>
    </location>
</feature>
<dbReference type="Pfam" id="PF14690">
    <property type="entry name" value="Zn_ribbon_ISL3"/>
    <property type="match status" value="1"/>
</dbReference>
<dbReference type="EMBL" id="AJTX02000004">
    <property type="protein sequence ID" value="KKI99634.1"/>
    <property type="molecule type" value="Genomic_DNA"/>
</dbReference>
<feature type="domain" description="Transposase IS204/IS1001/IS1096/IS1165 helix-turn-helix" evidence="1">
    <location>
        <begin position="87"/>
        <end position="135"/>
    </location>
</feature>
<name>A0A0M2PU37_PROHO</name>
<dbReference type="AlphaFoldDB" id="A0A0M2PU37"/>
<dbReference type="InterPro" id="IPR047951">
    <property type="entry name" value="Transpos_ISL3"/>
</dbReference>
<keyword evidence="4" id="KW-1185">Reference proteome</keyword>